<dbReference type="Pfam" id="PF07690">
    <property type="entry name" value="MFS_1"/>
    <property type="match status" value="1"/>
</dbReference>
<dbReference type="Gene3D" id="1.20.1250.20">
    <property type="entry name" value="MFS general substrate transporter like domains"/>
    <property type="match status" value="1"/>
</dbReference>
<reference evidence="7 8" key="1">
    <citation type="submission" date="2020-07" db="EMBL/GenBank/DDBJ databases">
        <title>Sequencing the genomes of 1000 actinobacteria strains.</title>
        <authorList>
            <person name="Klenk H.-P."/>
        </authorList>
    </citation>
    <scope>NUCLEOTIDE SEQUENCE [LARGE SCALE GENOMIC DNA]</scope>
    <source>
        <strain evidence="7 8">DSM 45876</strain>
    </source>
</reference>
<evidence type="ECO:0000256" key="4">
    <source>
        <dbReference type="ARBA" id="ARBA00022989"/>
    </source>
</evidence>
<evidence type="ECO:0000256" key="2">
    <source>
        <dbReference type="ARBA" id="ARBA00022475"/>
    </source>
</evidence>
<feature type="transmembrane region" description="Helical" evidence="6">
    <location>
        <begin position="7"/>
        <end position="27"/>
    </location>
</feature>
<feature type="transmembrane region" description="Helical" evidence="6">
    <location>
        <begin position="85"/>
        <end position="109"/>
    </location>
</feature>
<dbReference type="AlphaFoldDB" id="A0A7Z0BG72"/>
<proteinExistence type="predicted"/>
<evidence type="ECO:0000256" key="1">
    <source>
        <dbReference type="ARBA" id="ARBA00004651"/>
    </source>
</evidence>
<evidence type="ECO:0000256" key="3">
    <source>
        <dbReference type="ARBA" id="ARBA00022692"/>
    </source>
</evidence>
<dbReference type="PANTHER" id="PTHR23513:SF6">
    <property type="entry name" value="MAJOR FACILITATOR SUPERFAMILY ASSOCIATED DOMAIN-CONTAINING PROTEIN"/>
    <property type="match status" value="1"/>
</dbReference>
<feature type="transmembrane region" description="Helical" evidence="6">
    <location>
        <begin position="148"/>
        <end position="171"/>
    </location>
</feature>
<sequence>MITADLLQFVVLASVPVAALFGMLTYWQLCLVTVVQMVARMVFDAAGVAQLRTLVPKPYRGAANGRFETTLWSVNTIGPAVGGVLISWLGATVTMVLDAVSFLISALLLRQLRESEPAPPLRRTDSHWTRDVTAGWRYIFRHRGLTGLYWNAMIFGGCILAVSPLLVVLMLRDLGFAAWQYGLVNDA</sequence>
<dbReference type="Proteomes" id="UP000523545">
    <property type="component" value="Unassembled WGS sequence"/>
</dbReference>
<dbReference type="PANTHER" id="PTHR23513">
    <property type="entry name" value="INTEGRAL MEMBRANE EFFLUX PROTEIN-RELATED"/>
    <property type="match status" value="1"/>
</dbReference>
<organism evidence="7 8">
    <name type="scientific">Micromonospora jinlongensis</name>
    <dbReference type="NCBI Taxonomy" id="1287877"/>
    <lineage>
        <taxon>Bacteria</taxon>
        <taxon>Bacillati</taxon>
        <taxon>Actinomycetota</taxon>
        <taxon>Actinomycetes</taxon>
        <taxon>Micromonosporales</taxon>
        <taxon>Micromonosporaceae</taxon>
        <taxon>Micromonospora</taxon>
    </lineage>
</organism>
<dbReference type="GO" id="GO:0022857">
    <property type="term" value="F:transmembrane transporter activity"/>
    <property type="evidence" value="ECO:0007669"/>
    <property type="project" value="InterPro"/>
</dbReference>
<keyword evidence="3 6" id="KW-0812">Transmembrane</keyword>
<evidence type="ECO:0000313" key="8">
    <source>
        <dbReference type="Proteomes" id="UP000523545"/>
    </source>
</evidence>
<evidence type="ECO:0008006" key="9">
    <source>
        <dbReference type="Google" id="ProtNLM"/>
    </source>
</evidence>
<comment type="subcellular location">
    <subcellularLocation>
        <location evidence="1">Cell membrane</location>
        <topology evidence="1">Multi-pass membrane protein</topology>
    </subcellularLocation>
</comment>
<dbReference type="GO" id="GO:0005886">
    <property type="term" value="C:plasma membrane"/>
    <property type="evidence" value="ECO:0007669"/>
    <property type="project" value="UniProtKB-SubCell"/>
</dbReference>
<evidence type="ECO:0000313" key="7">
    <source>
        <dbReference type="EMBL" id="NYH45776.1"/>
    </source>
</evidence>
<protein>
    <recommendedName>
        <fullName evidence="9">Transmembrane secretion effector</fullName>
    </recommendedName>
</protein>
<gene>
    <name evidence="7" type="ORF">HNR22_005503</name>
</gene>
<keyword evidence="2" id="KW-1003">Cell membrane</keyword>
<evidence type="ECO:0000256" key="6">
    <source>
        <dbReference type="SAM" id="Phobius"/>
    </source>
</evidence>
<evidence type="ECO:0000256" key="5">
    <source>
        <dbReference type="ARBA" id="ARBA00023136"/>
    </source>
</evidence>
<dbReference type="SUPFAM" id="SSF103473">
    <property type="entry name" value="MFS general substrate transporter"/>
    <property type="match status" value="1"/>
</dbReference>
<name>A0A7Z0BG72_9ACTN</name>
<dbReference type="InterPro" id="IPR036259">
    <property type="entry name" value="MFS_trans_sf"/>
</dbReference>
<keyword evidence="5 6" id="KW-0472">Membrane</keyword>
<dbReference type="InterPro" id="IPR011701">
    <property type="entry name" value="MFS"/>
</dbReference>
<dbReference type="EMBL" id="JACCHK010000001">
    <property type="protein sequence ID" value="NYH45776.1"/>
    <property type="molecule type" value="Genomic_DNA"/>
</dbReference>
<dbReference type="RefSeq" id="WP_179782790.1">
    <property type="nucleotide sequence ID" value="NZ_JACCHK010000001.1"/>
</dbReference>
<keyword evidence="4 6" id="KW-1133">Transmembrane helix</keyword>
<accession>A0A7Z0BG72</accession>
<comment type="caution">
    <text evidence="7">The sequence shown here is derived from an EMBL/GenBank/DDBJ whole genome shotgun (WGS) entry which is preliminary data.</text>
</comment>
<keyword evidence="8" id="KW-1185">Reference proteome</keyword>